<feature type="region of interest" description="Disordered" evidence="6">
    <location>
        <begin position="156"/>
        <end position="190"/>
    </location>
</feature>
<feature type="region of interest" description="Disordered" evidence="6">
    <location>
        <begin position="1"/>
        <end position="21"/>
    </location>
</feature>
<dbReference type="InterPro" id="IPR044787">
    <property type="entry name" value="HHO5-like"/>
</dbReference>
<evidence type="ECO:0000256" key="2">
    <source>
        <dbReference type="ARBA" id="ARBA00023015"/>
    </source>
</evidence>
<comment type="subcellular location">
    <subcellularLocation>
        <location evidence="1">Nucleus</location>
    </subcellularLocation>
</comment>
<dbReference type="GO" id="GO:0005634">
    <property type="term" value="C:nucleus"/>
    <property type="evidence" value="ECO:0007669"/>
    <property type="project" value="UniProtKB-SubCell"/>
</dbReference>
<proteinExistence type="predicted"/>
<feature type="compositionally biased region" description="Basic and acidic residues" evidence="6">
    <location>
        <begin position="160"/>
        <end position="172"/>
    </location>
</feature>
<dbReference type="GO" id="GO:0003700">
    <property type="term" value="F:DNA-binding transcription factor activity"/>
    <property type="evidence" value="ECO:0007669"/>
    <property type="project" value="InterPro"/>
</dbReference>
<name>A0A3L6EFF4_MAIZE</name>
<gene>
    <name evidence="7" type="ORF">Zm00014a_035134</name>
</gene>
<accession>A0A3L6EFF4</accession>
<dbReference type="InterPro" id="IPR058673">
    <property type="entry name" value="HHO5-like_N"/>
</dbReference>
<dbReference type="InterPro" id="IPR001005">
    <property type="entry name" value="SANT/Myb"/>
</dbReference>
<evidence type="ECO:0000256" key="1">
    <source>
        <dbReference type="ARBA" id="ARBA00004123"/>
    </source>
</evidence>
<dbReference type="Pfam" id="PF00249">
    <property type="entry name" value="Myb_DNA-binding"/>
    <property type="match status" value="1"/>
</dbReference>
<dbReference type="Proteomes" id="UP000251960">
    <property type="component" value="Chromosome 5"/>
</dbReference>
<evidence type="ECO:0000313" key="7">
    <source>
        <dbReference type="EMBL" id="PWZ19784.1"/>
    </source>
</evidence>
<comment type="caution">
    <text evidence="7">The sequence shown here is derived from an EMBL/GenBank/DDBJ whole genome shotgun (WGS) entry which is preliminary data.</text>
</comment>
<dbReference type="FunFam" id="1.10.10.60:FF:000002">
    <property type="entry name" value="Myb family transcription factor"/>
    <property type="match status" value="1"/>
</dbReference>
<feature type="region of interest" description="Disordered" evidence="6">
    <location>
        <begin position="362"/>
        <end position="413"/>
    </location>
</feature>
<evidence type="ECO:0000256" key="4">
    <source>
        <dbReference type="ARBA" id="ARBA00023163"/>
    </source>
</evidence>
<feature type="compositionally biased region" description="Acidic residues" evidence="6">
    <location>
        <begin position="389"/>
        <end position="404"/>
    </location>
</feature>
<keyword evidence="2" id="KW-0805">Transcription regulation</keyword>
<dbReference type="PANTHER" id="PTHR31003:SF3">
    <property type="entry name" value="HOMEODOMAIN-LIKE SUPERFAMILY PROTEIN-RELATED"/>
    <property type="match status" value="1"/>
</dbReference>
<evidence type="ECO:0000256" key="6">
    <source>
        <dbReference type="SAM" id="MobiDB-lite"/>
    </source>
</evidence>
<sequence length="413" mass="43896">MPGRAQIPSGSQSPTPPAPSASASFSASLRFLPSGRRFFYAKDSWLALVLACMGLDVGEIGMGLDLGLDLRLFAARSAGGMAKGAAPAGIQSCIRSLEVERRKIEVFRRELPLCLRLLADVIDELKEEAAKRGEDDDGATVVDDGDKRKWMSTAQLWVDSDAKSDESDKEQQSEITSPPEPKLLGGGAPTPIRAAVSAVAVQPPLPPPLFRREDSSASSGLSLVSLSPATKAAVPISPPVVPASGTTTSARFCGTTMPPCGSEVTNMHSQAQQQQQASRKARRCWSPELHRRFVAALHELGGPQVATPKQIREVMQVDGLTNDEVKSHLQKYRLHNRRSSPGAAAAPVSQSIMLVDGVWAAQEQSSGSQSGSRQGPLQFSRPGVAVDGGDNDDSSSSDEDDDKLEDGYSLKCV</sequence>
<dbReference type="ExpressionAtlas" id="A0A3L6EFF4">
    <property type="expression patterns" value="baseline and differential"/>
</dbReference>
<dbReference type="Gene3D" id="1.10.10.60">
    <property type="entry name" value="Homeodomain-like"/>
    <property type="match status" value="1"/>
</dbReference>
<keyword evidence="3" id="KW-0238">DNA-binding</keyword>
<evidence type="ECO:0000256" key="3">
    <source>
        <dbReference type="ARBA" id="ARBA00023125"/>
    </source>
</evidence>
<dbReference type="AlphaFoldDB" id="A0A3L6EFF4"/>
<dbReference type="PROSITE" id="PS51294">
    <property type="entry name" value="HTH_MYB"/>
    <property type="match status" value="1"/>
</dbReference>
<organism evidence="7">
    <name type="scientific">Zea mays</name>
    <name type="common">Maize</name>
    <dbReference type="NCBI Taxonomy" id="4577"/>
    <lineage>
        <taxon>Eukaryota</taxon>
        <taxon>Viridiplantae</taxon>
        <taxon>Streptophyta</taxon>
        <taxon>Embryophyta</taxon>
        <taxon>Tracheophyta</taxon>
        <taxon>Spermatophyta</taxon>
        <taxon>Magnoliopsida</taxon>
        <taxon>Liliopsida</taxon>
        <taxon>Poales</taxon>
        <taxon>Poaceae</taxon>
        <taxon>PACMAD clade</taxon>
        <taxon>Panicoideae</taxon>
        <taxon>Andropogonodae</taxon>
        <taxon>Andropogoneae</taxon>
        <taxon>Tripsacinae</taxon>
        <taxon>Zea</taxon>
    </lineage>
</organism>
<evidence type="ECO:0000256" key="5">
    <source>
        <dbReference type="ARBA" id="ARBA00023242"/>
    </source>
</evidence>
<dbReference type="EMBL" id="NCVQ01000006">
    <property type="protein sequence ID" value="PWZ19784.1"/>
    <property type="molecule type" value="Genomic_DNA"/>
</dbReference>
<dbReference type="InterPro" id="IPR017930">
    <property type="entry name" value="Myb_dom"/>
</dbReference>
<dbReference type="SUPFAM" id="SSF46689">
    <property type="entry name" value="Homeodomain-like"/>
    <property type="match status" value="1"/>
</dbReference>
<dbReference type="InterPro" id="IPR006447">
    <property type="entry name" value="Myb_dom_plants"/>
</dbReference>
<keyword evidence="4" id="KW-0804">Transcription</keyword>
<dbReference type="InterPro" id="IPR009057">
    <property type="entry name" value="Homeodomain-like_sf"/>
</dbReference>
<reference evidence="7" key="1">
    <citation type="journal article" date="2018" name="Nat. Genet.">
        <title>Extensive intraspecific gene order and gene structural variations between Mo17 and other maize genomes.</title>
        <authorList>
            <person name="Sun S."/>
            <person name="Zhou Y."/>
            <person name="Chen J."/>
            <person name="Shi J."/>
            <person name="Zhao H."/>
            <person name="Zhao H."/>
            <person name="Song W."/>
            <person name="Zhang M."/>
            <person name="Cui Y."/>
            <person name="Dong X."/>
            <person name="Liu H."/>
            <person name="Ma X."/>
            <person name="Jiao Y."/>
            <person name="Wang B."/>
            <person name="Wei X."/>
            <person name="Stein J.C."/>
            <person name="Glaubitz J.C."/>
            <person name="Lu F."/>
            <person name="Yu G."/>
            <person name="Liang C."/>
            <person name="Fengler K."/>
            <person name="Li B."/>
            <person name="Rafalski A."/>
            <person name="Schnable P.S."/>
            <person name="Ware D.H."/>
            <person name="Buckler E.S."/>
            <person name="Lai J."/>
        </authorList>
    </citation>
    <scope>NUCLEOTIDE SEQUENCE [LARGE SCALE GENOMIC DNA]</scope>
    <source>
        <tissue evidence="7">Seedling</tissue>
    </source>
</reference>
<dbReference type="PANTHER" id="PTHR31003">
    <property type="entry name" value="MYB FAMILY TRANSCRIPTION FACTOR"/>
    <property type="match status" value="1"/>
</dbReference>
<dbReference type="GO" id="GO:0003677">
    <property type="term" value="F:DNA binding"/>
    <property type="evidence" value="ECO:0007669"/>
    <property type="project" value="UniProtKB-KW"/>
</dbReference>
<protein>
    <submittedName>
        <fullName evidence="7">Uncharacterized protein</fullName>
    </submittedName>
</protein>
<keyword evidence="5" id="KW-0539">Nucleus</keyword>
<feature type="compositionally biased region" description="Low complexity" evidence="6">
    <location>
        <begin position="364"/>
        <end position="375"/>
    </location>
</feature>
<dbReference type="Pfam" id="PF26575">
    <property type="entry name" value="HHO5_N"/>
    <property type="match status" value="1"/>
</dbReference>
<dbReference type="NCBIfam" id="TIGR01557">
    <property type="entry name" value="myb_SHAQKYF"/>
    <property type="match status" value="1"/>
</dbReference>